<feature type="transmembrane region" description="Helical" evidence="6">
    <location>
        <begin position="234"/>
        <end position="253"/>
    </location>
</feature>
<evidence type="ECO:0000256" key="3">
    <source>
        <dbReference type="ARBA" id="ARBA00022692"/>
    </source>
</evidence>
<reference evidence="8 9" key="1">
    <citation type="submission" date="2019-02" db="EMBL/GenBank/DDBJ databases">
        <title>Polymorphobacter sp. isolated from the lake at the Tibet of China.</title>
        <authorList>
            <person name="Li A."/>
        </authorList>
    </citation>
    <scope>NUCLEOTIDE SEQUENCE [LARGE SCALE GENOMIC DNA]</scope>
    <source>
        <strain evidence="8 9">DJ1R-1</strain>
    </source>
</reference>
<dbReference type="GO" id="GO:0140359">
    <property type="term" value="F:ABC-type transporter activity"/>
    <property type="evidence" value="ECO:0007669"/>
    <property type="project" value="InterPro"/>
</dbReference>
<dbReference type="Proteomes" id="UP000297737">
    <property type="component" value="Unassembled WGS sequence"/>
</dbReference>
<accession>A0A4Y9EQG8</accession>
<dbReference type="PANTHER" id="PTHR30294">
    <property type="entry name" value="MEMBRANE COMPONENT OF ABC TRANSPORTER YHHJ-RELATED"/>
    <property type="match status" value="1"/>
</dbReference>
<feature type="transmembrane region" description="Helical" evidence="6">
    <location>
        <begin position="300"/>
        <end position="323"/>
    </location>
</feature>
<feature type="transmembrane region" description="Helical" evidence="6">
    <location>
        <begin position="265"/>
        <end position="288"/>
    </location>
</feature>
<dbReference type="RefSeq" id="WP_135244585.1">
    <property type="nucleotide sequence ID" value="NZ_SIHO01000001.1"/>
</dbReference>
<proteinExistence type="predicted"/>
<name>A0A4Y9EQG8_9SPHN</name>
<evidence type="ECO:0000256" key="4">
    <source>
        <dbReference type="ARBA" id="ARBA00022989"/>
    </source>
</evidence>
<evidence type="ECO:0000313" key="9">
    <source>
        <dbReference type="Proteomes" id="UP000297737"/>
    </source>
</evidence>
<keyword evidence="4 6" id="KW-1133">Transmembrane helix</keyword>
<feature type="transmembrane region" description="Helical" evidence="6">
    <location>
        <begin position="343"/>
        <end position="373"/>
    </location>
</feature>
<dbReference type="Gene3D" id="3.40.1710.10">
    <property type="entry name" value="abc type-2 transporter like domain"/>
    <property type="match status" value="1"/>
</dbReference>
<keyword evidence="2" id="KW-1003">Cell membrane</keyword>
<keyword evidence="5 6" id="KW-0472">Membrane</keyword>
<evidence type="ECO:0000259" key="7">
    <source>
        <dbReference type="Pfam" id="PF12698"/>
    </source>
</evidence>
<dbReference type="GO" id="GO:0005886">
    <property type="term" value="C:plasma membrane"/>
    <property type="evidence" value="ECO:0007669"/>
    <property type="project" value="UniProtKB-SubCell"/>
</dbReference>
<keyword evidence="3 6" id="KW-0812">Transmembrane</keyword>
<dbReference type="EMBL" id="SIHO01000001">
    <property type="protein sequence ID" value="TFU05861.1"/>
    <property type="molecule type" value="Genomic_DNA"/>
</dbReference>
<feature type="domain" description="ABC-2 type transporter transmembrane" evidence="7">
    <location>
        <begin position="26"/>
        <end position="370"/>
    </location>
</feature>
<dbReference type="Pfam" id="PF12698">
    <property type="entry name" value="ABC2_membrane_3"/>
    <property type="match status" value="1"/>
</dbReference>
<feature type="transmembrane region" description="Helical" evidence="6">
    <location>
        <begin position="194"/>
        <end position="213"/>
    </location>
</feature>
<evidence type="ECO:0000256" key="6">
    <source>
        <dbReference type="SAM" id="Phobius"/>
    </source>
</evidence>
<keyword evidence="9" id="KW-1185">Reference proteome</keyword>
<organism evidence="8 9">
    <name type="scientific">Glacieibacterium arshaanense</name>
    <dbReference type="NCBI Taxonomy" id="2511025"/>
    <lineage>
        <taxon>Bacteria</taxon>
        <taxon>Pseudomonadati</taxon>
        <taxon>Pseudomonadota</taxon>
        <taxon>Alphaproteobacteria</taxon>
        <taxon>Sphingomonadales</taxon>
        <taxon>Sphingosinicellaceae</taxon>
        <taxon>Glacieibacterium</taxon>
    </lineage>
</organism>
<sequence>MASIARTFVDAVGHELTYLRRDRLALAMITIMPLAVIVIVAAMLFSGVPRHLPVAIVDQDHSAFSRDIATAAVGVAAITVAANPATLDEAQHLVRSGKVWAILLIPKGAGDGLTRWSRPAVFIFYNASYLSIGSTAGSGLEAAVKAVAAEHGAIALRQRGAPDLRLQVPKVQASILLNPEISYEWYLQSLINPGVLHLLACCVAAAVVGRLAFNGSLGCVRSLSQSAAVLAGSLAPHIAMLSLWSLVWLLWLVGARGWQPLGSLALIVLAHILLLTASASISTLLIAVTREINTAVSVSAVYAGSALAYSGATLSLNGANGFARAWSSGLPFTAYLRIQMDQFVGALPVTALSPLVLLAGYTLVPAALALVLFRRRAGAPVAV</sequence>
<evidence type="ECO:0000256" key="2">
    <source>
        <dbReference type="ARBA" id="ARBA00022475"/>
    </source>
</evidence>
<comment type="subcellular location">
    <subcellularLocation>
        <location evidence="1">Cell membrane</location>
        <topology evidence="1">Multi-pass membrane protein</topology>
    </subcellularLocation>
</comment>
<evidence type="ECO:0000256" key="5">
    <source>
        <dbReference type="ARBA" id="ARBA00023136"/>
    </source>
</evidence>
<dbReference type="OrthoDB" id="9784671at2"/>
<dbReference type="InterPro" id="IPR051449">
    <property type="entry name" value="ABC-2_transporter_component"/>
</dbReference>
<gene>
    <name evidence="8" type="ORF">EUV02_02215</name>
</gene>
<protein>
    <submittedName>
        <fullName evidence="8">ABC transporter permease</fullName>
    </submittedName>
</protein>
<dbReference type="InterPro" id="IPR013525">
    <property type="entry name" value="ABC2_TM"/>
</dbReference>
<evidence type="ECO:0000256" key="1">
    <source>
        <dbReference type="ARBA" id="ARBA00004651"/>
    </source>
</evidence>
<comment type="caution">
    <text evidence="8">The sequence shown here is derived from an EMBL/GenBank/DDBJ whole genome shotgun (WGS) entry which is preliminary data.</text>
</comment>
<feature type="transmembrane region" description="Helical" evidence="6">
    <location>
        <begin position="24"/>
        <end position="45"/>
    </location>
</feature>
<dbReference type="PANTHER" id="PTHR30294:SF47">
    <property type="entry name" value="INNER MEMBRANE TRANSPORT PERMEASE YHHJ"/>
    <property type="match status" value="1"/>
</dbReference>
<dbReference type="AlphaFoldDB" id="A0A4Y9EQG8"/>
<evidence type="ECO:0000313" key="8">
    <source>
        <dbReference type="EMBL" id="TFU05861.1"/>
    </source>
</evidence>